<dbReference type="CDD" id="cd00093">
    <property type="entry name" value="HTH_XRE"/>
    <property type="match status" value="1"/>
</dbReference>
<comment type="caution">
    <text evidence="2">The sequence shown here is derived from an EMBL/GenBank/DDBJ whole genome shotgun (WGS) entry which is preliminary data.</text>
</comment>
<gene>
    <name evidence="2" type="ORF">CRM76_19785</name>
</gene>
<organism evidence="2">
    <name type="scientific">Edwardsiella tarda</name>
    <dbReference type="NCBI Taxonomy" id="636"/>
    <lineage>
        <taxon>Bacteria</taxon>
        <taxon>Pseudomonadati</taxon>
        <taxon>Pseudomonadota</taxon>
        <taxon>Gammaproteobacteria</taxon>
        <taxon>Enterobacterales</taxon>
        <taxon>Hafniaceae</taxon>
        <taxon>Edwardsiella</taxon>
    </lineage>
</organism>
<name>A0A2A7TXV4_EDWTA</name>
<dbReference type="SUPFAM" id="SSF47413">
    <property type="entry name" value="lambda repressor-like DNA-binding domains"/>
    <property type="match status" value="1"/>
</dbReference>
<reference evidence="2" key="1">
    <citation type="submission" date="2017-09" db="EMBL/GenBank/DDBJ databases">
        <title>FDA dAtabase for Regulatory Grade micrObial Sequences (FDA-ARGOS): Supporting development and validation of Infectious Disease Dx tests.</title>
        <authorList>
            <person name="Campos J."/>
            <person name="Goldberg B."/>
            <person name="Tallon L.J."/>
            <person name="Sadzewicz L."/>
            <person name="Ott S."/>
            <person name="Zhao X."/>
            <person name="Nagaraj S."/>
            <person name="Vavikolanu K."/>
            <person name="Aluvathingal J."/>
            <person name="Nadendla S."/>
            <person name="Geyer C."/>
            <person name="Nandy P."/>
            <person name="Hobson J."/>
            <person name="Sichtig H."/>
        </authorList>
    </citation>
    <scope>NUCLEOTIDE SEQUENCE</scope>
    <source>
        <strain evidence="2">FDAARGOS_370</strain>
    </source>
</reference>
<dbReference type="Gene3D" id="1.10.260.40">
    <property type="entry name" value="lambda repressor-like DNA-binding domains"/>
    <property type="match status" value="1"/>
</dbReference>
<dbReference type="OrthoDB" id="9803379at2"/>
<dbReference type="SMART" id="SM00530">
    <property type="entry name" value="HTH_XRE"/>
    <property type="match status" value="1"/>
</dbReference>
<proteinExistence type="predicted"/>
<dbReference type="Pfam" id="PF01381">
    <property type="entry name" value="HTH_3"/>
    <property type="match status" value="1"/>
</dbReference>
<evidence type="ECO:0000259" key="1">
    <source>
        <dbReference type="PROSITE" id="PS50943"/>
    </source>
</evidence>
<feature type="domain" description="HTH cro/C1-type" evidence="1">
    <location>
        <begin position="30"/>
        <end position="84"/>
    </location>
</feature>
<protein>
    <submittedName>
        <fullName evidence="2">Transcriptional regulator</fullName>
    </submittedName>
</protein>
<accession>A0A2A7TXV4</accession>
<evidence type="ECO:0000313" key="2">
    <source>
        <dbReference type="EMBL" id="PEH70877.1"/>
    </source>
</evidence>
<dbReference type="PROSITE" id="PS50943">
    <property type="entry name" value="HTH_CROC1"/>
    <property type="match status" value="1"/>
</dbReference>
<dbReference type="GO" id="GO:0003677">
    <property type="term" value="F:DNA binding"/>
    <property type="evidence" value="ECO:0007669"/>
    <property type="project" value="InterPro"/>
</dbReference>
<dbReference type="EMBL" id="PDDV01000015">
    <property type="protein sequence ID" value="PEH70877.1"/>
    <property type="molecule type" value="Genomic_DNA"/>
</dbReference>
<dbReference type="InterPro" id="IPR010982">
    <property type="entry name" value="Lambda_DNA-bd_dom_sf"/>
</dbReference>
<dbReference type="InterPro" id="IPR001387">
    <property type="entry name" value="Cro/C1-type_HTH"/>
</dbReference>
<dbReference type="Proteomes" id="UP000219788">
    <property type="component" value="Unassembled WGS sequence"/>
</dbReference>
<sequence length="89" mass="10550">MNDIRFWDRDRILTMSSIYSYEYQSIIKTLKARRIELKITQAQLAQVLGKPQSFVSKIESGERRLDIIEFVHIARQLSLNPNEVLEKIR</sequence>
<dbReference type="AlphaFoldDB" id="A0A2A7TXV4"/>